<accession>A0ABD1TIR9</accession>
<keyword evidence="2" id="KW-1185">Reference proteome</keyword>
<dbReference type="Proteomes" id="UP001604336">
    <property type="component" value="Unassembled WGS sequence"/>
</dbReference>
<gene>
    <name evidence="1" type="ORF">Adt_18225</name>
</gene>
<dbReference type="AlphaFoldDB" id="A0ABD1TIR9"/>
<protein>
    <submittedName>
        <fullName evidence="1">Retrovirus-related Pol polyprotein from transposon TNT 1-94</fullName>
    </submittedName>
</protein>
<name>A0ABD1TIR9_9LAMI</name>
<comment type="caution">
    <text evidence="1">The sequence shown here is derived from an EMBL/GenBank/DDBJ whole genome shotgun (WGS) entry which is preliminary data.</text>
</comment>
<evidence type="ECO:0000313" key="2">
    <source>
        <dbReference type="Proteomes" id="UP001604336"/>
    </source>
</evidence>
<organism evidence="1 2">
    <name type="scientific">Abeliophyllum distichum</name>
    <dbReference type="NCBI Taxonomy" id="126358"/>
    <lineage>
        <taxon>Eukaryota</taxon>
        <taxon>Viridiplantae</taxon>
        <taxon>Streptophyta</taxon>
        <taxon>Embryophyta</taxon>
        <taxon>Tracheophyta</taxon>
        <taxon>Spermatophyta</taxon>
        <taxon>Magnoliopsida</taxon>
        <taxon>eudicotyledons</taxon>
        <taxon>Gunneridae</taxon>
        <taxon>Pentapetalae</taxon>
        <taxon>asterids</taxon>
        <taxon>lamiids</taxon>
        <taxon>Lamiales</taxon>
        <taxon>Oleaceae</taxon>
        <taxon>Forsythieae</taxon>
        <taxon>Abeliophyllum</taxon>
    </lineage>
</organism>
<sequence>MNLEELIVRLRIEEEKVNGGQFGQAKVNVVESSLKTNKKRKHFGNAPMKDNKKNAKKFKGDFYNCIKAGHRASEPKKQKAQANVTESDALSEVIQKLNLYILLFLNATILEILENGSRHWCYSTHLC</sequence>
<dbReference type="EMBL" id="JBFOLK010000005">
    <property type="protein sequence ID" value="KAL2512625.1"/>
    <property type="molecule type" value="Genomic_DNA"/>
</dbReference>
<evidence type="ECO:0000313" key="1">
    <source>
        <dbReference type="EMBL" id="KAL2512625.1"/>
    </source>
</evidence>
<proteinExistence type="predicted"/>
<reference evidence="2" key="1">
    <citation type="submission" date="2024-07" db="EMBL/GenBank/DDBJ databases">
        <title>Two chromosome-level genome assemblies of Korean endemic species Abeliophyllum distichum and Forsythia ovata (Oleaceae).</title>
        <authorList>
            <person name="Jang H."/>
        </authorList>
    </citation>
    <scope>NUCLEOTIDE SEQUENCE [LARGE SCALE GENOMIC DNA]</scope>
</reference>